<keyword evidence="3" id="KW-0809">Transit peptide</keyword>
<reference evidence="4 5" key="1">
    <citation type="submission" date="2022-03" db="EMBL/GenBank/DDBJ databases">
        <authorList>
            <person name="Macdonald S."/>
            <person name="Ahmed S."/>
            <person name="Newling K."/>
        </authorList>
    </citation>
    <scope>NUCLEOTIDE SEQUENCE [LARGE SCALE GENOMIC DNA]</scope>
</reference>
<dbReference type="EMBL" id="CAKOAT010145154">
    <property type="protein sequence ID" value="CAH8341067.1"/>
    <property type="molecule type" value="Genomic_DNA"/>
</dbReference>
<dbReference type="GO" id="GO:0005737">
    <property type="term" value="C:cytoplasm"/>
    <property type="evidence" value="ECO:0007669"/>
    <property type="project" value="UniProtKB-ARBA"/>
</dbReference>
<sequence length="193" mass="21975">MGFDPTTTTLRFVEALRLVNGLNNETIKARVEVYNRLGFAADAVWTIFKKWPTFLSYSDKNIAESLETFLELGFSRDEFVMILKRFPQCLGLSVGMVKKKTEFLVKKEMNWPLKAVASYPQVLGYSMEKRIVPRCNVIKALIAKGLIKSELPPVSTVLAYTDQEFLKRYVKHGDDDLVAELMGILTGETRAKR</sequence>
<dbReference type="GO" id="GO:0006353">
    <property type="term" value="P:DNA-templated transcription termination"/>
    <property type="evidence" value="ECO:0007669"/>
    <property type="project" value="UniProtKB-KW"/>
</dbReference>
<dbReference type="SMART" id="SM00733">
    <property type="entry name" value="Mterf"/>
    <property type="match status" value="4"/>
</dbReference>
<accession>A0ABC8K0U9</accession>
<keyword evidence="2" id="KW-0804">Transcription</keyword>
<dbReference type="InterPro" id="IPR038538">
    <property type="entry name" value="MTERF_sf"/>
</dbReference>
<name>A0ABC8K0U9_ERUVS</name>
<dbReference type="Proteomes" id="UP001642260">
    <property type="component" value="Unassembled WGS sequence"/>
</dbReference>
<dbReference type="InterPro" id="IPR003690">
    <property type="entry name" value="MTERF"/>
</dbReference>
<dbReference type="PANTHER" id="PTHR13068:SF220">
    <property type="entry name" value="F8K4.20 PROTEIN-RELATED"/>
    <property type="match status" value="1"/>
</dbReference>
<protein>
    <submittedName>
        <fullName evidence="4">Uncharacterized protein</fullName>
    </submittedName>
</protein>
<dbReference type="AlphaFoldDB" id="A0ABC8K0U9"/>
<dbReference type="Pfam" id="PF02536">
    <property type="entry name" value="mTERF"/>
    <property type="match status" value="1"/>
</dbReference>
<evidence type="ECO:0000256" key="1">
    <source>
        <dbReference type="ARBA" id="ARBA00007692"/>
    </source>
</evidence>
<evidence type="ECO:0000313" key="5">
    <source>
        <dbReference type="Proteomes" id="UP001642260"/>
    </source>
</evidence>
<evidence type="ECO:0000256" key="2">
    <source>
        <dbReference type="ARBA" id="ARBA00022472"/>
    </source>
</evidence>
<keyword evidence="2" id="KW-0805">Transcription regulation</keyword>
<dbReference type="Gene3D" id="1.25.70.10">
    <property type="entry name" value="Transcription termination factor 3, mitochondrial"/>
    <property type="match status" value="1"/>
</dbReference>
<evidence type="ECO:0000256" key="3">
    <source>
        <dbReference type="ARBA" id="ARBA00022946"/>
    </source>
</evidence>
<keyword evidence="2" id="KW-0806">Transcription termination</keyword>
<gene>
    <name evidence="4" type="ORF">ERUC_LOCUS15550</name>
</gene>
<keyword evidence="5" id="KW-1185">Reference proteome</keyword>
<evidence type="ECO:0000313" key="4">
    <source>
        <dbReference type="EMBL" id="CAH8341067.1"/>
    </source>
</evidence>
<dbReference type="PANTHER" id="PTHR13068">
    <property type="entry name" value="CGI-12 PROTEIN-RELATED"/>
    <property type="match status" value="1"/>
</dbReference>
<proteinExistence type="inferred from homology"/>
<comment type="caution">
    <text evidence="4">The sequence shown here is derived from an EMBL/GenBank/DDBJ whole genome shotgun (WGS) entry which is preliminary data.</text>
</comment>
<comment type="similarity">
    <text evidence="1">Belongs to the mTERF family.</text>
</comment>
<organism evidence="4 5">
    <name type="scientific">Eruca vesicaria subsp. sativa</name>
    <name type="common">Garden rocket</name>
    <name type="synonym">Eruca sativa</name>
    <dbReference type="NCBI Taxonomy" id="29727"/>
    <lineage>
        <taxon>Eukaryota</taxon>
        <taxon>Viridiplantae</taxon>
        <taxon>Streptophyta</taxon>
        <taxon>Embryophyta</taxon>
        <taxon>Tracheophyta</taxon>
        <taxon>Spermatophyta</taxon>
        <taxon>Magnoliopsida</taxon>
        <taxon>eudicotyledons</taxon>
        <taxon>Gunneridae</taxon>
        <taxon>Pentapetalae</taxon>
        <taxon>rosids</taxon>
        <taxon>malvids</taxon>
        <taxon>Brassicales</taxon>
        <taxon>Brassicaceae</taxon>
        <taxon>Brassiceae</taxon>
        <taxon>Eruca</taxon>
    </lineage>
</organism>